<evidence type="ECO:0000256" key="4">
    <source>
        <dbReference type="PIRSR" id="PIRSR000915-3"/>
    </source>
</evidence>
<feature type="active site" description="Nucleophile" evidence="2">
    <location>
        <position position="46"/>
    </location>
</feature>
<comment type="function">
    <text evidence="1">Catalyzes the dephosphorylation of 2-6 carbon acid sugars in vitro.</text>
</comment>
<feature type="binding site" evidence="4">
    <location>
        <position position="46"/>
    </location>
    <ligand>
        <name>Mg(2+)</name>
        <dbReference type="ChEBI" id="CHEBI:18420"/>
    </ligand>
</feature>
<dbReference type="Gene3D" id="3.40.50.1000">
    <property type="entry name" value="HAD superfamily/HAD-like"/>
    <property type="match status" value="2"/>
</dbReference>
<dbReference type="GO" id="GO:0016791">
    <property type="term" value="F:phosphatase activity"/>
    <property type="evidence" value="ECO:0007669"/>
    <property type="project" value="TreeGrafter"/>
</dbReference>
<sequence length="298" mass="32924">MQPQEAPEARRAASFCWIKGFFVFSSRRELRRILPDLREVDGFFFDLDGTIMLGDRLLPAAAETFSVLREKGKSILFLSNTTTRTRSDCQSRLQAFGLEAHVHEVVTAAYAAAVYFTELNDPVVYPVGEPALIHELDVLGVRRTEDPLRATHVLVGMDMHFDYARLHQAMKAVRGGAALIAANPDPYCPVDGDVIPDTWAMVKAIEAASCAETQVVIGKPSDYYARKALEWSGLPAKRCLMVGDRLDTDILLGIGSGMRTALVLTGVTAKSDLDTSPIRPDYVWNSLGDLLEALRFDF</sequence>
<dbReference type="Pfam" id="PF13242">
    <property type="entry name" value="Hydrolase_like"/>
    <property type="match status" value="1"/>
</dbReference>
<dbReference type="PANTHER" id="PTHR19288">
    <property type="entry name" value="4-NITROPHENYLPHOSPHATASE-RELATED"/>
    <property type="match status" value="1"/>
</dbReference>
<evidence type="ECO:0000256" key="3">
    <source>
        <dbReference type="PIRSR" id="PIRSR000915-2"/>
    </source>
</evidence>
<feature type="binding site" evidence="4">
    <location>
        <position position="244"/>
    </location>
    <ligand>
        <name>Mg(2+)</name>
        <dbReference type="ChEBI" id="CHEBI:18420"/>
    </ligand>
</feature>
<comment type="caution">
    <text evidence="5">The sequence shown here is derived from an EMBL/GenBank/DDBJ whole genome shotgun (WGS) entry which is preliminary data.</text>
</comment>
<evidence type="ECO:0000256" key="1">
    <source>
        <dbReference type="PIRNR" id="PIRNR000915"/>
    </source>
</evidence>
<evidence type="ECO:0000313" key="5">
    <source>
        <dbReference type="EMBL" id="PUA38686.1"/>
    </source>
</evidence>
<proteinExistence type="inferred from homology"/>
<dbReference type="InterPro" id="IPR036412">
    <property type="entry name" value="HAD-like_sf"/>
</dbReference>
<organism evidence="5 6">
    <name type="scientific">Paenibacillus elgii</name>
    <dbReference type="NCBI Taxonomy" id="189691"/>
    <lineage>
        <taxon>Bacteria</taxon>
        <taxon>Bacillati</taxon>
        <taxon>Bacillota</taxon>
        <taxon>Bacilli</taxon>
        <taxon>Bacillales</taxon>
        <taxon>Paenibacillaceae</taxon>
        <taxon>Paenibacillus</taxon>
    </lineage>
</organism>
<dbReference type="GO" id="GO:0005737">
    <property type="term" value="C:cytoplasm"/>
    <property type="evidence" value="ECO:0007669"/>
    <property type="project" value="TreeGrafter"/>
</dbReference>
<dbReference type="PANTHER" id="PTHR19288:SF46">
    <property type="entry name" value="HALOACID DEHALOGENASE-LIKE HYDROLASE DOMAIN-CONTAINING PROTEIN 2"/>
    <property type="match status" value="1"/>
</dbReference>
<feature type="binding site" evidence="3">
    <location>
        <position position="219"/>
    </location>
    <ligand>
        <name>substrate</name>
    </ligand>
</feature>
<dbReference type="AlphaFoldDB" id="A0A2T6G3E4"/>
<dbReference type="EMBL" id="PYHP01000033">
    <property type="protein sequence ID" value="PUA38686.1"/>
    <property type="molecule type" value="Genomic_DNA"/>
</dbReference>
<feature type="active site" description="Proton donor" evidence="2">
    <location>
        <position position="48"/>
    </location>
</feature>
<evidence type="ECO:0000256" key="2">
    <source>
        <dbReference type="PIRSR" id="PIRSR000915-1"/>
    </source>
</evidence>
<dbReference type="SUPFAM" id="SSF56784">
    <property type="entry name" value="HAD-like"/>
    <property type="match status" value="1"/>
</dbReference>
<gene>
    <name evidence="5" type="ORF">C8Z91_13895</name>
</gene>
<accession>A0A2T6G3E4</accession>
<dbReference type="InterPro" id="IPR023214">
    <property type="entry name" value="HAD_sf"/>
</dbReference>
<keyword evidence="1 4" id="KW-0479">Metal-binding</keyword>
<dbReference type="GO" id="GO:0046872">
    <property type="term" value="F:metal ion binding"/>
    <property type="evidence" value="ECO:0007669"/>
    <property type="project" value="UniProtKB-KW"/>
</dbReference>
<evidence type="ECO:0000313" key="6">
    <source>
        <dbReference type="Proteomes" id="UP000244184"/>
    </source>
</evidence>
<comment type="similarity">
    <text evidence="1">Belongs to the HAD-like hydrolase superfamily. NagD family.</text>
</comment>
<comment type="cofactor">
    <cofactor evidence="4">
        <name>Mg(2+)</name>
        <dbReference type="ChEBI" id="CHEBI:18420"/>
    </cofactor>
    <text evidence="4">Divalent metal ions. Mg(2+) is the most effective.</text>
</comment>
<dbReference type="Pfam" id="PF13344">
    <property type="entry name" value="Hydrolase_6"/>
    <property type="match status" value="1"/>
</dbReference>
<name>A0A2T6G3E4_9BACL</name>
<keyword evidence="1 4" id="KW-0460">Magnesium</keyword>
<protein>
    <recommendedName>
        <fullName evidence="1">Acid sugar phosphatase</fullName>
        <ecNumber evidence="1">3.1.3.-</ecNumber>
    </recommendedName>
</protein>
<feature type="binding site" evidence="4">
    <location>
        <position position="48"/>
    </location>
    <ligand>
        <name>Mg(2+)</name>
        <dbReference type="ChEBI" id="CHEBI:18420"/>
    </ligand>
</feature>
<dbReference type="InterPro" id="IPR006357">
    <property type="entry name" value="HAD-SF_hydro_IIA"/>
</dbReference>
<dbReference type="EC" id="3.1.3.-" evidence="1"/>
<dbReference type="PIRSF" id="PIRSF000915">
    <property type="entry name" value="PGP-type_phosphatase"/>
    <property type="match status" value="1"/>
</dbReference>
<dbReference type="NCBIfam" id="TIGR01460">
    <property type="entry name" value="HAD-SF-IIA"/>
    <property type="match status" value="1"/>
</dbReference>
<reference evidence="5 6" key="1">
    <citation type="submission" date="2018-03" db="EMBL/GenBank/DDBJ databases">
        <title>Genome sequence of Paenibacillus elgii strain AC13 an antimicrobial compound producing bacteria.</title>
        <authorList>
            <person name="Kurokawa A.S."/>
            <person name="Araujo J.F."/>
            <person name="Costa R.A."/>
            <person name="Ortega D.B."/>
            <person name="Pires A.S."/>
            <person name="Pappas G.J.Jr."/>
            <person name="Franco O.L."/>
            <person name="Barreto C."/>
            <person name="Magalhaes B.S."/>
            <person name="Kruger R.H."/>
        </authorList>
    </citation>
    <scope>NUCLEOTIDE SEQUENCE [LARGE SCALE GENOMIC DNA]</scope>
    <source>
        <strain evidence="5 6">AC13</strain>
    </source>
</reference>
<dbReference type="Proteomes" id="UP000244184">
    <property type="component" value="Unassembled WGS sequence"/>
</dbReference>